<dbReference type="InterPro" id="IPR000160">
    <property type="entry name" value="GGDEF_dom"/>
</dbReference>
<dbReference type="SUPFAM" id="SSF55781">
    <property type="entry name" value="GAF domain-like"/>
    <property type="match status" value="1"/>
</dbReference>
<dbReference type="EMBL" id="RIZI01000167">
    <property type="protein sequence ID" value="RNF61654.1"/>
    <property type="molecule type" value="Genomic_DNA"/>
</dbReference>
<dbReference type="Pfam" id="PF00990">
    <property type="entry name" value="GGDEF"/>
    <property type="match status" value="1"/>
</dbReference>
<name>A0A3M8R387_9PROT</name>
<dbReference type="InterPro" id="IPR035919">
    <property type="entry name" value="EAL_sf"/>
</dbReference>
<gene>
    <name evidence="3" type="ORF">EC580_08105</name>
</gene>
<feature type="domain" description="GGDEF" evidence="2">
    <location>
        <begin position="221"/>
        <end position="359"/>
    </location>
</feature>
<dbReference type="GO" id="GO:0003824">
    <property type="term" value="F:catalytic activity"/>
    <property type="evidence" value="ECO:0007669"/>
    <property type="project" value="UniProtKB-ARBA"/>
</dbReference>
<comment type="caution">
    <text evidence="3">The sequence shown here is derived from an EMBL/GenBank/DDBJ whole genome shotgun (WGS) entry which is preliminary data.</text>
</comment>
<protein>
    <submittedName>
        <fullName evidence="3">EAL domain-containing protein</fullName>
    </submittedName>
</protein>
<dbReference type="InterPro" id="IPR043128">
    <property type="entry name" value="Rev_trsase/Diguanyl_cyclase"/>
</dbReference>
<evidence type="ECO:0000259" key="1">
    <source>
        <dbReference type="PROSITE" id="PS50883"/>
    </source>
</evidence>
<dbReference type="InterPro" id="IPR029016">
    <property type="entry name" value="GAF-like_dom_sf"/>
</dbReference>
<feature type="domain" description="EAL" evidence="1">
    <location>
        <begin position="363"/>
        <end position="614"/>
    </location>
</feature>
<dbReference type="Gene3D" id="3.30.450.40">
    <property type="match status" value="1"/>
</dbReference>
<dbReference type="AlphaFoldDB" id="A0A3M8R387"/>
<dbReference type="InterPro" id="IPR001633">
    <property type="entry name" value="EAL_dom"/>
</dbReference>
<dbReference type="FunFam" id="3.30.70.270:FF:000001">
    <property type="entry name" value="Diguanylate cyclase domain protein"/>
    <property type="match status" value="1"/>
</dbReference>
<dbReference type="InterPro" id="IPR052155">
    <property type="entry name" value="Biofilm_reg_signaling"/>
</dbReference>
<proteinExistence type="predicted"/>
<accession>A0A3M8R387</accession>
<dbReference type="SMART" id="SM00267">
    <property type="entry name" value="GGDEF"/>
    <property type="match status" value="1"/>
</dbReference>
<dbReference type="InterPro" id="IPR029787">
    <property type="entry name" value="Nucleotide_cyclase"/>
</dbReference>
<dbReference type="PROSITE" id="PS50887">
    <property type="entry name" value="GGDEF"/>
    <property type="match status" value="1"/>
</dbReference>
<dbReference type="Gene3D" id="3.20.20.450">
    <property type="entry name" value="EAL domain"/>
    <property type="match status" value="1"/>
</dbReference>
<dbReference type="PROSITE" id="PS50883">
    <property type="entry name" value="EAL"/>
    <property type="match status" value="1"/>
</dbReference>
<dbReference type="SMART" id="SM00052">
    <property type="entry name" value="EAL"/>
    <property type="match status" value="1"/>
</dbReference>
<dbReference type="Gene3D" id="3.30.70.270">
    <property type="match status" value="1"/>
</dbReference>
<reference evidence="3" key="1">
    <citation type="submission" date="2018-10" db="EMBL/GenBank/DDBJ databases">
        <title>Acidithiobacillus sulfuriphilus sp. nov.: an extremely acidophilic sulfur-oxidizing chemolithotroph isolated from a neutral pH environment.</title>
        <authorList>
            <person name="Falagan C."/>
            <person name="Moya-Beltran A."/>
            <person name="Quatrini R."/>
            <person name="Johnson D.B."/>
        </authorList>
    </citation>
    <scope>NUCLEOTIDE SEQUENCE [LARGE SCALE GENOMIC DNA]</scope>
    <source>
        <strain evidence="3">CJ-2</strain>
    </source>
</reference>
<dbReference type="OrthoDB" id="23692at2"/>
<sequence length="720" mass="80575">MRLRQYQAITLLVQRDLLREKNPQAMYQRLVDNVVAQTEAIGAYVIARELEDPFLTIQAMADADDDPLFDRAAPVRYPVQGICPTIVADEVFRTGLQQGPLNPSSSAMTQDVDDDRSVFDRVRSVMAIPVFVGGGETPFAVLVIESEEIQHFTQSLQETLKQLATSLGFGLTHYRERRELEQAKAEIENLARHDMLTHLPNRRFLEEQLEQAITRAERHGKLLAVCMLDLDGFKPVNDTYGHEAGDEVLVTLGKRLLKILRKSDFVARLGGDEFVLLVENLSGPNDLNSILTKVEKAINAPIPLSNGEIIQIGWSMGISLYPFGKEGTGDQLLRSADHALYESKAHKADRSCSWVYFGEDTVWERQRTPAQQLLSEGALEVWYQPILSGGNHKVVGVEALARLRDDDGRILYPAEFLPQLSVDDLSNLSMVVLAQALEDLKKLDNLGWQLWVSFNVAPESFGRAWVSCLQSVIDNSGVYPKRITLEILEGGNFLERNVALSVLHEIKGMGIRLALDDVGSAYASLLRLKDIPIDEIKLDQCFIRSLGERPQDLHFVRTIHDLASELQLDMVVEGVETTEILDAMLTTGVSYLQGYAISRPLPLAVLQQFLSSYTFDMGKHPATLFGLYAGILKFHTAVKKILSICSTQLDIARLTDCRQYYGHNELHRFGYGDDSHMVQLLNDYHIALGAVANDIHNCSAWAVMESALNKFQQAIMDARQ</sequence>
<dbReference type="CDD" id="cd01949">
    <property type="entry name" value="GGDEF"/>
    <property type="match status" value="1"/>
</dbReference>
<dbReference type="Pfam" id="PF00563">
    <property type="entry name" value="EAL"/>
    <property type="match status" value="1"/>
</dbReference>
<dbReference type="PANTHER" id="PTHR44757:SF2">
    <property type="entry name" value="BIOFILM ARCHITECTURE MAINTENANCE PROTEIN MBAA"/>
    <property type="match status" value="1"/>
</dbReference>
<dbReference type="SUPFAM" id="SSF55073">
    <property type="entry name" value="Nucleotide cyclase"/>
    <property type="match status" value="1"/>
</dbReference>
<evidence type="ECO:0000259" key="2">
    <source>
        <dbReference type="PROSITE" id="PS50887"/>
    </source>
</evidence>
<dbReference type="PANTHER" id="PTHR44757">
    <property type="entry name" value="DIGUANYLATE CYCLASE DGCP"/>
    <property type="match status" value="1"/>
</dbReference>
<dbReference type="CDD" id="cd01948">
    <property type="entry name" value="EAL"/>
    <property type="match status" value="1"/>
</dbReference>
<dbReference type="NCBIfam" id="TIGR00254">
    <property type="entry name" value="GGDEF"/>
    <property type="match status" value="1"/>
</dbReference>
<dbReference type="SUPFAM" id="SSF141868">
    <property type="entry name" value="EAL domain-like"/>
    <property type="match status" value="1"/>
</dbReference>
<evidence type="ECO:0000313" key="3">
    <source>
        <dbReference type="EMBL" id="RNF61654.1"/>
    </source>
</evidence>
<organism evidence="3">
    <name type="scientific">Acidithiobacillus sulfuriphilus</name>
    <dbReference type="NCBI Taxonomy" id="1867749"/>
    <lineage>
        <taxon>Bacteria</taxon>
        <taxon>Pseudomonadati</taxon>
        <taxon>Pseudomonadota</taxon>
        <taxon>Acidithiobacillia</taxon>
        <taxon>Acidithiobacillales</taxon>
        <taxon>Acidithiobacillaceae</taxon>
        <taxon>Acidithiobacillus</taxon>
    </lineage>
</organism>